<keyword evidence="4" id="KW-0186">Copper</keyword>
<keyword evidence="6" id="KW-0804">Transcription</keyword>
<reference evidence="10" key="1">
    <citation type="journal article" date="2020" name="Stud. Mycol.">
        <title>101 Dothideomycetes genomes: a test case for predicting lifestyles and emergence of pathogens.</title>
        <authorList>
            <person name="Haridas S."/>
            <person name="Albert R."/>
            <person name="Binder M."/>
            <person name="Bloem J."/>
            <person name="Labutti K."/>
            <person name="Salamov A."/>
            <person name="Andreopoulos B."/>
            <person name="Baker S."/>
            <person name="Barry K."/>
            <person name="Bills G."/>
            <person name="Bluhm B."/>
            <person name="Cannon C."/>
            <person name="Castanera R."/>
            <person name="Culley D."/>
            <person name="Daum C."/>
            <person name="Ezra D."/>
            <person name="Gonzalez J."/>
            <person name="Henrissat B."/>
            <person name="Kuo A."/>
            <person name="Liang C."/>
            <person name="Lipzen A."/>
            <person name="Lutzoni F."/>
            <person name="Magnuson J."/>
            <person name="Mondo S."/>
            <person name="Nolan M."/>
            <person name="Ohm R."/>
            <person name="Pangilinan J."/>
            <person name="Park H.-J."/>
            <person name="Ramirez L."/>
            <person name="Alfaro M."/>
            <person name="Sun H."/>
            <person name="Tritt A."/>
            <person name="Yoshinaga Y."/>
            <person name="Zwiers L.-H."/>
            <person name="Turgeon B."/>
            <person name="Goodwin S."/>
            <person name="Spatafora J."/>
            <person name="Crous P."/>
            <person name="Grigoriev I."/>
        </authorList>
    </citation>
    <scope>NUCLEOTIDE SEQUENCE</scope>
    <source>
        <strain evidence="10">CBS 627.86</strain>
    </source>
</reference>
<keyword evidence="11" id="KW-1185">Reference proteome</keyword>
<evidence type="ECO:0000313" key="10">
    <source>
        <dbReference type="EMBL" id="KAF2116270.1"/>
    </source>
</evidence>
<dbReference type="GO" id="GO:0045944">
    <property type="term" value="P:positive regulation of transcription by RNA polymerase II"/>
    <property type="evidence" value="ECO:0007669"/>
    <property type="project" value="TreeGrafter"/>
</dbReference>
<sequence length="511" mass="55053">MPLIKGEKYACSSCIKGHRVSGCNHTDRELHHINPKGRPVKQCEHCRTARKSKSHHAKCDCGEKKDKDKHKDKGDAKGESLAEVDIDNLSDLSAVDQESCCCHSGSKCICGVKKEGFDLGLKLDTGIHTLHGARAKPKLTSTQSESTLTVFANGHHKPCHRNNNSAHVSGAPYKIPRPHSLHGSAMFAAYNHNTSYGLPDNIPQRSVDTLSLSNNDFHAMFGSAQRSLDGLPMTPLTGSLDSAGIQDSLFTTSQLSTTGQDGASPESQSSDNVTQWPWATVTPVNRNFGYGSLSTSPSQDCLPNLENDWAIPSAGLHNPIWSAGDLPLDPSKLADSIAQPISHSGESKQSAPALTTASSAHSEIGETPLFADLEFRNPQSAVNESLFWEDSPVYRFAPSAPIEVRSMPTSVPTTSSPDFGDGINESSPFKTEIGFAPNTLAFSNASVEESQVAKELNIPSATLSSAIDYSEPRAIAMPNNIDDVVSNDPWLLDQNNLFQLGSFDNSYSNWP</sequence>
<dbReference type="PANTHER" id="PTHR28088">
    <property type="entry name" value="TRANSCRIPTIONAL ACTIVATOR HAA1-RELATED"/>
    <property type="match status" value="1"/>
</dbReference>
<dbReference type="InterPro" id="IPR051763">
    <property type="entry name" value="Copper_Homeo_Regul"/>
</dbReference>
<dbReference type="SMART" id="SM00412">
    <property type="entry name" value="Cu_FIST"/>
    <property type="match status" value="1"/>
</dbReference>
<dbReference type="GO" id="GO:0006878">
    <property type="term" value="P:intracellular copper ion homeostasis"/>
    <property type="evidence" value="ECO:0007669"/>
    <property type="project" value="TreeGrafter"/>
</dbReference>
<name>A0A6A5Z9X5_9PLEO</name>
<accession>A0A6A5Z9X5</accession>
<evidence type="ECO:0000256" key="5">
    <source>
        <dbReference type="ARBA" id="ARBA00023015"/>
    </source>
</evidence>
<dbReference type="GO" id="GO:0005507">
    <property type="term" value="F:copper ion binding"/>
    <property type="evidence" value="ECO:0007669"/>
    <property type="project" value="InterPro"/>
</dbReference>
<comment type="subcellular location">
    <subcellularLocation>
        <location evidence="1">Nucleus</location>
    </subcellularLocation>
</comment>
<dbReference type="Gene3D" id="3.90.430.10">
    <property type="entry name" value="Copper fist DNA-binding domain"/>
    <property type="match status" value="1"/>
</dbReference>
<evidence type="ECO:0000256" key="2">
    <source>
        <dbReference type="ARBA" id="ARBA00022723"/>
    </source>
</evidence>
<dbReference type="FunFam" id="3.90.430.10:FF:000001">
    <property type="entry name" value="Copper fist DNA-binding protein"/>
    <property type="match status" value="1"/>
</dbReference>
<evidence type="ECO:0000259" key="9">
    <source>
        <dbReference type="PROSITE" id="PS50073"/>
    </source>
</evidence>
<dbReference type="PANTHER" id="PTHR28088:SF5">
    <property type="entry name" value="TRANSCRIPTIONAL ACTIVATOR HAA1-RELATED"/>
    <property type="match status" value="1"/>
</dbReference>
<evidence type="ECO:0000256" key="7">
    <source>
        <dbReference type="ARBA" id="ARBA00023242"/>
    </source>
</evidence>
<feature type="domain" description="Copper-fist" evidence="9">
    <location>
        <begin position="1"/>
        <end position="40"/>
    </location>
</feature>
<evidence type="ECO:0000313" key="11">
    <source>
        <dbReference type="Proteomes" id="UP000799770"/>
    </source>
</evidence>
<keyword evidence="3" id="KW-0862">Zinc</keyword>
<proteinExistence type="predicted"/>
<evidence type="ECO:0000256" key="3">
    <source>
        <dbReference type="ARBA" id="ARBA00022833"/>
    </source>
</evidence>
<dbReference type="InterPro" id="IPR036395">
    <property type="entry name" value="Cu_fist_DNA-bd_dom_sf"/>
</dbReference>
<feature type="region of interest" description="Disordered" evidence="8">
    <location>
        <begin position="255"/>
        <end position="275"/>
    </location>
</feature>
<keyword evidence="7" id="KW-0539">Nucleus</keyword>
<organism evidence="10 11">
    <name type="scientific">Lophiotrema nucula</name>
    <dbReference type="NCBI Taxonomy" id="690887"/>
    <lineage>
        <taxon>Eukaryota</taxon>
        <taxon>Fungi</taxon>
        <taxon>Dikarya</taxon>
        <taxon>Ascomycota</taxon>
        <taxon>Pezizomycotina</taxon>
        <taxon>Dothideomycetes</taxon>
        <taxon>Pleosporomycetidae</taxon>
        <taxon>Pleosporales</taxon>
        <taxon>Lophiotremataceae</taxon>
        <taxon>Lophiotrema</taxon>
    </lineage>
</organism>
<dbReference type="OrthoDB" id="5600085at2759"/>
<gene>
    <name evidence="10" type="ORF">BDV96DRAFT_573680</name>
</gene>
<dbReference type="Pfam" id="PF00649">
    <property type="entry name" value="Copper-fist"/>
    <property type="match status" value="1"/>
</dbReference>
<dbReference type="AlphaFoldDB" id="A0A6A5Z9X5"/>
<evidence type="ECO:0000256" key="6">
    <source>
        <dbReference type="ARBA" id="ARBA00023163"/>
    </source>
</evidence>
<evidence type="ECO:0000256" key="1">
    <source>
        <dbReference type="ARBA" id="ARBA00004123"/>
    </source>
</evidence>
<dbReference type="GO" id="GO:0005634">
    <property type="term" value="C:nucleus"/>
    <property type="evidence" value="ECO:0007669"/>
    <property type="project" value="UniProtKB-SubCell"/>
</dbReference>
<dbReference type="PROSITE" id="PS50073">
    <property type="entry name" value="COPPER_FIST_2"/>
    <property type="match status" value="1"/>
</dbReference>
<evidence type="ECO:0000256" key="4">
    <source>
        <dbReference type="ARBA" id="ARBA00023008"/>
    </source>
</evidence>
<dbReference type="GO" id="GO:0000978">
    <property type="term" value="F:RNA polymerase II cis-regulatory region sequence-specific DNA binding"/>
    <property type="evidence" value="ECO:0007669"/>
    <property type="project" value="TreeGrafter"/>
</dbReference>
<dbReference type="GO" id="GO:0006879">
    <property type="term" value="P:intracellular iron ion homeostasis"/>
    <property type="evidence" value="ECO:0007669"/>
    <property type="project" value="TreeGrafter"/>
</dbReference>
<dbReference type="EMBL" id="ML977321">
    <property type="protein sequence ID" value="KAF2116270.1"/>
    <property type="molecule type" value="Genomic_DNA"/>
</dbReference>
<dbReference type="InterPro" id="IPR001083">
    <property type="entry name" value="Cu_fist_DNA-bd_dom"/>
</dbReference>
<keyword evidence="2" id="KW-0479">Metal-binding</keyword>
<protein>
    <recommendedName>
        <fullName evidence="9">Copper-fist domain-containing protein</fullName>
    </recommendedName>
</protein>
<dbReference type="SUPFAM" id="SSF57879">
    <property type="entry name" value="Zinc domain conserved in yeast copper-regulated transcription factors"/>
    <property type="match status" value="1"/>
</dbReference>
<evidence type="ECO:0000256" key="8">
    <source>
        <dbReference type="SAM" id="MobiDB-lite"/>
    </source>
</evidence>
<dbReference type="PRINTS" id="PR00617">
    <property type="entry name" value="COPPERFIST"/>
</dbReference>
<dbReference type="Proteomes" id="UP000799770">
    <property type="component" value="Unassembled WGS sequence"/>
</dbReference>
<feature type="region of interest" description="Disordered" evidence="8">
    <location>
        <begin position="341"/>
        <end position="361"/>
    </location>
</feature>
<dbReference type="GO" id="GO:0000981">
    <property type="term" value="F:DNA-binding transcription factor activity, RNA polymerase II-specific"/>
    <property type="evidence" value="ECO:0007669"/>
    <property type="project" value="TreeGrafter"/>
</dbReference>
<dbReference type="SMART" id="SM01090">
    <property type="entry name" value="Copper-fist"/>
    <property type="match status" value="1"/>
</dbReference>
<keyword evidence="5" id="KW-0805">Transcription regulation</keyword>